<dbReference type="InterPro" id="IPR051506">
    <property type="entry name" value="ATOS_Transcription_Regulators"/>
</dbReference>
<dbReference type="InterPro" id="IPR025261">
    <property type="entry name" value="Atos-like_cons_dom"/>
</dbReference>
<keyword evidence="4" id="KW-1185">Reference proteome</keyword>
<protein>
    <recommendedName>
        <fullName evidence="2">Atos-like conserved domain-containing protein</fullName>
    </recommendedName>
</protein>
<evidence type="ECO:0000256" key="1">
    <source>
        <dbReference type="SAM" id="MobiDB-lite"/>
    </source>
</evidence>
<feature type="compositionally biased region" description="Polar residues" evidence="1">
    <location>
        <begin position="435"/>
        <end position="452"/>
    </location>
</feature>
<dbReference type="PANTHER" id="PTHR13199:SF11">
    <property type="entry name" value="PROTEIN ATOSSA"/>
    <property type="match status" value="1"/>
</dbReference>
<dbReference type="Pfam" id="PF13889">
    <property type="entry name" value="Chromosome_seg"/>
    <property type="match status" value="1"/>
</dbReference>
<dbReference type="AlphaFoldDB" id="A0AAQ3XAR4"/>
<evidence type="ECO:0000259" key="2">
    <source>
        <dbReference type="SMART" id="SM01177"/>
    </source>
</evidence>
<reference evidence="3 4" key="1">
    <citation type="submission" date="2024-02" db="EMBL/GenBank/DDBJ databases">
        <title>High-quality chromosome-scale genome assembly of Pensacola bahiagrass (Paspalum notatum Flugge var. saurae).</title>
        <authorList>
            <person name="Vega J.M."/>
            <person name="Podio M."/>
            <person name="Orjuela J."/>
            <person name="Siena L.A."/>
            <person name="Pessino S.C."/>
            <person name="Combes M.C."/>
            <person name="Mariac C."/>
            <person name="Albertini E."/>
            <person name="Pupilli F."/>
            <person name="Ortiz J.P.A."/>
            <person name="Leblanc O."/>
        </authorList>
    </citation>
    <scope>NUCLEOTIDE SEQUENCE [LARGE SCALE GENOMIC DNA]</scope>
    <source>
        <strain evidence="3">R1</strain>
        <tissue evidence="3">Leaf</tissue>
    </source>
</reference>
<feature type="region of interest" description="Disordered" evidence="1">
    <location>
        <begin position="64"/>
        <end position="102"/>
    </location>
</feature>
<dbReference type="PANTHER" id="PTHR13199">
    <property type="entry name" value="GH03947P"/>
    <property type="match status" value="1"/>
</dbReference>
<name>A0AAQ3XAR4_PASNO</name>
<dbReference type="Proteomes" id="UP001341281">
    <property type="component" value="Chromosome 09"/>
</dbReference>
<sequence>MGLPQLSSVKDDAPTALHTSTSCPPNFGGVGACDLDGLPAGSSSSRVLAYPLIGDFNRKTALHAPDEQNRYSEDSQTFDEPAGLRGLSIDSRDANSRSYPKLMPSVHMPARRVVGFESGCIGTSDGTETDIVNSSLDDSNCHFPFDQHELQARKRLLSPLKNVLPKQFHGDMLNISSGDSRFRHSDSAGKLYSFGFQDNKKANTGCLNSFGTQETPTSKCSNWSSEWDITRCNSNSFTDGPLLGSKDSVSYYDHLAASAKLVHSPLSLSPLSPKYMNRVKVTGSQRHIMRDLENDFLDLKETRGSDVTRMQEISEETNLLPDELDVMTPKWSALRRYRNWGPESSPTSPRIGYGRSSSLLVRRSLVGSFEESLLSGRYSYGKDSQTIDGFLAVLNVTGGSFFPSTQKLPFSVTSIDEDSSLLYYSSIDLAGRLPSNNSKSPKLQRRYSNNDSRSAKSRLRIPVKGRIQLVVSNPEKTPLHTFFCNYDLSDMPSGTKTFMRQKVTLSPSILPSNPVEEGSRACDVNVGPKSSQSISCGSEPRERGTLCCECNGADCLIPNNGCRGGQNCDSNDESEKGYMKSRCQSLDSDSNELNKSSSPGNKKDNSDSDGCCCQMNKFGIGEKKSCCSSSKINDSSGGAVLRYALHLRFLCPSKKPTKSMLRCKSDPSSAPYSSNKVPEEERRFYLYNDLRVVFPQRHSDADEGKLRVEHDFPADPKYFDISN</sequence>
<evidence type="ECO:0000313" key="3">
    <source>
        <dbReference type="EMBL" id="WVZ91978.1"/>
    </source>
</evidence>
<dbReference type="InterPro" id="IPR033473">
    <property type="entry name" value="Atos-like_C"/>
</dbReference>
<organism evidence="3 4">
    <name type="scientific">Paspalum notatum var. saurae</name>
    <dbReference type="NCBI Taxonomy" id="547442"/>
    <lineage>
        <taxon>Eukaryota</taxon>
        <taxon>Viridiplantae</taxon>
        <taxon>Streptophyta</taxon>
        <taxon>Embryophyta</taxon>
        <taxon>Tracheophyta</taxon>
        <taxon>Spermatophyta</taxon>
        <taxon>Magnoliopsida</taxon>
        <taxon>Liliopsida</taxon>
        <taxon>Poales</taxon>
        <taxon>Poaceae</taxon>
        <taxon>PACMAD clade</taxon>
        <taxon>Panicoideae</taxon>
        <taxon>Andropogonodae</taxon>
        <taxon>Paspaleae</taxon>
        <taxon>Paspalinae</taxon>
        <taxon>Paspalum</taxon>
    </lineage>
</organism>
<evidence type="ECO:0000313" key="4">
    <source>
        <dbReference type="Proteomes" id="UP001341281"/>
    </source>
</evidence>
<feature type="domain" description="Atos-like conserved" evidence="2">
    <location>
        <begin position="365"/>
        <end position="424"/>
    </location>
</feature>
<gene>
    <name evidence="3" type="ORF">U9M48_038080</name>
</gene>
<accession>A0AAQ3XAR4</accession>
<dbReference type="SMART" id="SM01177">
    <property type="entry name" value="DUF4210"/>
    <property type="match status" value="1"/>
</dbReference>
<feature type="compositionally biased region" description="Polar residues" evidence="1">
    <location>
        <begin position="582"/>
        <end position="600"/>
    </location>
</feature>
<feature type="region of interest" description="Disordered" evidence="1">
    <location>
        <begin position="435"/>
        <end position="456"/>
    </location>
</feature>
<feature type="compositionally biased region" description="Basic and acidic residues" evidence="1">
    <location>
        <begin position="64"/>
        <end position="73"/>
    </location>
</feature>
<dbReference type="Pfam" id="PF13915">
    <property type="entry name" value="DUF4210"/>
    <property type="match status" value="1"/>
</dbReference>
<feature type="region of interest" description="Disordered" evidence="1">
    <location>
        <begin position="514"/>
        <end position="540"/>
    </location>
</feature>
<dbReference type="EMBL" id="CP144753">
    <property type="protein sequence ID" value="WVZ91978.1"/>
    <property type="molecule type" value="Genomic_DNA"/>
</dbReference>
<feature type="region of interest" description="Disordered" evidence="1">
    <location>
        <begin position="579"/>
        <end position="608"/>
    </location>
</feature>
<proteinExistence type="predicted"/>